<dbReference type="KEGG" id="acs:100559037"/>
<dbReference type="GO" id="GO:0042632">
    <property type="term" value="P:cholesterol homeostasis"/>
    <property type="evidence" value="ECO:0007669"/>
    <property type="project" value="Ensembl"/>
</dbReference>
<keyword evidence="7" id="KW-0256">Endoplasmic reticulum</keyword>
<protein>
    <recommendedName>
        <fullName evidence="4">Lipid droplet-associated hydrolase</fullName>
        <ecNumber evidence="9">3.1.1.13</ecNumber>
    </recommendedName>
    <alternativeName>
        <fullName evidence="8">Lipid droplet-associated serine hydrolase</fullName>
    </alternativeName>
</protein>
<dbReference type="GeneID" id="100559037"/>
<evidence type="ECO:0000256" key="7">
    <source>
        <dbReference type="ARBA" id="ARBA00022824"/>
    </source>
</evidence>
<dbReference type="AlphaFoldDB" id="G1KKE8"/>
<dbReference type="STRING" id="28377.ENSACAP00000010488"/>
<gene>
    <name evidence="11" type="primary">LDAH</name>
</gene>
<dbReference type="GO" id="GO:0005783">
    <property type="term" value="C:endoplasmic reticulum"/>
    <property type="evidence" value="ECO:0007669"/>
    <property type="project" value="UniProtKB-SubCell"/>
</dbReference>
<evidence type="ECO:0000256" key="8">
    <source>
        <dbReference type="ARBA" id="ARBA00031924"/>
    </source>
</evidence>
<dbReference type="OrthoDB" id="448051at2759"/>
<evidence type="ECO:0000256" key="1">
    <source>
        <dbReference type="ARBA" id="ARBA00004240"/>
    </source>
</evidence>
<evidence type="ECO:0000256" key="3">
    <source>
        <dbReference type="ARBA" id="ARBA00008300"/>
    </source>
</evidence>
<dbReference type="Proteomes" id="UP000001646">
    <property type="component" value="Chromosome 1"/>
</dbReference>
<dbReference type="Pfam" id="PF10230">
    <property type="entry name" value="LIDHydrolase"/>
    <property type="match status" value="1"/>
</dbReference>
<name>G1KKE8_ANOCA</name>
<evidence type="ECO:0000256" key="9">
    <source>
        <dbReference type="ARBA" id="ARBA00039150"/>
    </source>
</evidence>
<dbReference type="GO" id="GO:0019915">
    <property type="term" value="P:lipid storage"/>
    <property type="evidence" value="ECO:0000318"/>
    <property type="project" value="GO_Central"/>
</dbReference>
<comment type="catalytic activity">
    <reaction evidence="10">
        <text>a cholesterol ester + H2O = cholesterol + a fatty acid + H(+)</text>
        <dbReference type="Rhea" id="RHEA:36403"/>
        <dbReference type="ChEBI" id="CHEBI:15377"/>
        <dbReference type="ChEBI" id="CHEBI:15378"/>
        <dbReference type="ChEBI" id="CHEBI:16113"/>
        <dbReference type="ChEBI" id="CHEBI:17002"/>
        <dbReference type="ChEBI" id="CHEBI:28868"/>
        <dbReference type="EC" id="3.1.1.13"/>
    </reaction>
    <physiologicalReaction direction="left-to-right" evidence="10">
        <dbReference type="Rhea" id="RHEA:36404"/>
    </physiologicalReaction>
</comment>
<dbReference type="Gene3D" id="3.40.50.1820">
    <property type="entry name" value="alpha/beta hydrolase"/>
    <property type="match status" value="1"/>
</dbReference>
<dbReference type="GO" id="GO:0004771">
    <property type="term" value="F:sterol ester esterase activity"/>
    <property type="evidence" value="ECO:0007669"/>
    <property type="project" value="UniProtKB-EC"/>
</dbReference>
<evidence type="ECO:0000256" key="10">
    <source>
        <dbReference type="ARBA" id="ARBA00049527"/>
    </source>
</evidence>
<keyword evidence="5" id="KW-0551">Lipid droplet</keyword>
<comment type="subcellular location">
    <subcellularLocation>
        <location evidence="1">Endoplasmic reticulum</location>
    </subcellularLocation>
    <subcellularLocation>
        <location evidence="2">Lipid droplet</location>
    </subcellularLocation>
</comment>
<evidence type="ECO:0000313" key="12">
    <source>
        <dbReference type="Proteomes" id="UP000001646"/>
    </source>
</evidence>
<evidence type="ECO:0000256" key="2">
    <source>
        <dbReference type="ARBA" id="ARBA00004502"/>
    </source>
</evidence>
<dbReference type="GO" id="GO:0035356">
    <property type="term" value="P:intracellular triglyceride homeostasis"/>
    <property type="evidence" value="ECO:0007669"/>
    <property type="project" value="Ensembl"/>
</dbReference>
<reference evidence="11" key="2">
    <citation type="submission" date="2025-08" db="UniProtKB">
        <authorList>
            <consortium name="Ensembl"/>
        </authorList>
    </citation>
    <scope>IDENTIFICATION</scope>
</reference>
<sequence>MKEESDEHVPVHEEFTYVCGAVTQVLKCGPWKDLFQNESSPKLLFLVLPGNPGLVYYYRTFIQVLYSGLKQKYPVWVVSHAGHCKVPYGMKMTEETDVGKLDDVFGLRGQIEHKLNFLRKNVPRYMKLVLIGHSVGCYIALEIMKLAPELQILRSVLLFPTIERMAQSPQGKIMTPLMCQFRYIVYMPLYLFTLLPERVKSFLVRFVLRQQCSDENSLAATVDMINMDCIANAMYMGSKEMRTIIEKDSSTVRKYLKKLTFYYGAADPWCPVQYYEEMKMEFPDGDIRLCEKGFRHAFVLETSKEMAEMVIAWLENDIAGL</sequence>
<keyword evidence="6" id="KW-0378">Hydrolase</keyword>
<dbReference type="Bgee" id="ENSACAG00000010680">
    <property type="expression patterns" value="Expressed in liver and 13 other cell types or tissues"/>
</dbReference>
<dbReference type="GO" id="GO:0005811">
    <property type="term" value="C:lipid droplet"/>
    <property type="evidence" value="ECO:0000318"/>
    <property type="project" value="GO_Central"/>
</dbReference>
<evidence type="ECO:0000256" key="5">
    <source>
        <dbReference type="ARBA" id="ARBA00022677"/>
    </source>
</evidence>
<reference evidence="11" key="3">
    <citation type="submission" date="2025-09" db="UniProtKB">
        <authorList>
            <consortium name="Ensembl"/>
        </authorList>
    </citation>
    <scope>IDENTIFICATION</scope>
</reference>
<dbReference type="SUPFAM" id="SSF53474">
    <property type="entry name" value="alpha/beta-Hydrolases"/>
    <property type="match status" value="1"/>
</dbReference>
<dbReference type="HOGENOM" id="CLU_018394_2_1_1"/>
<dbReference type="RefSeq" id="XP_003215512.1">
    <property type="nucleotide sequence ID" value="XM_003215464.3"/>
</dbReference>
<reference evidence="11 12" key="1">
    <citation type="submission" date="2009-12" db="EMBL/GenBank/DDBJ databases">
        <title>The Genome Sequence of Anolis carolinensis (Green Anole Lizard).</title>
        <authorList>
            <consortium name="The Genome Sequencing Platform"/>
            <person name="Di Palma F."/>
            <person name="Alfoldi J."/>
            <person name="Heiman D."/>
            <person name="Young S."/>
            <person name="Grabherr M."/>
            <person name="Johnson J."/>
            <person name="Lander E.S."/>
            <person name="Lindblad-Toh K."/>
        </authorList>
    </citation>
    <scope>NUCLEOTIDE SEQUENCE [LARGE SCALE GENOMIC DNA]</scope>
    <source>
        <strain evidence="11 12">JBL SC #1</strain>
    </source>
</reference>
<evidence type="ECO:0000313" key="11">
    <source>
        <dbReference type="Ensembl" id="ENSACAP00000010488.1"/>
    </source>
</evidence>
<evidence type="ECO:0000256" key="4">
    <source>
        <dbReference type="ARBA" id="ARBA00019242"/>
    </source>
</evidence>
<dbReference type="FunCoup" id="G1KKE8">
    <property type="interactions" value="396"/>
</dbReference>
<evidence type="ECO:0000256" key="6">
    <source>
        <dbReference type="ARBA" id="ARBA00022801"/>
    </source>
</evidence>
<keyword evidence="12" id="KW-1185">Reference proteome</keyword>
<comment type="similarity">
    <text evidence="3">Belongs to the AB hydrolase superfamily. LDAH family.</text>
</comment>
<dbReference type="InterPro" id="IPR019363">
    <property type="entry name" value="LDAH"/>
</dbReference>
<dbReference type="GeneTree" id="ENSGT00390000009688"/>
<proteinExistence type="inferred from homology"/>
<dbReference type="FunFam" id="3.40.50.1820:FF:000068">
    <property type="entry name" value="Lipid droplet associated hydrolase"/>
    <property type="match status" value="1"/>
</dbReference>
<dbReference type="GO" id="GO:0160077">
    <property type="term" value="P:lipid droplet fusion"/>
    <property type="evidence" value="ECO:0007669"/>
    <property type="project" value="Ensembl"/>
</dbReference>
<accession>G1KKE8</accession>
<dbReference type="InterPro" id="IPR029058">
    <property type="entry name" value="AB_hydrolase_fold"/>
</dbReference>
<dbReference type="Ensembl" id="ENSACAT00000010704.3">
    <property type="protein sequence ID" value="ENSACAP00000010488.1"/>
    <property type="gene ID" value="ENSACAG00000010680.3"/>
</dbReference>
<dbReference type="InParanoid" id="G1KKE8"/>
<organism evidence="11 12">
    <name type="scientific">Anolis carolinensis</name>
    <name type="common">Green anole</name>
    <name type="synonym">American chameleon</name>
    <dbReference type="NCBI Taxonomy" id="28377"/>
    <lineage>
        <taxon>Eukaryota</taxon>
        <taxon>Metazoa</taxon>
        <taxon>Chordata</taxon>
        <taxon>Craniata</taxon>
        <taxon>Vertebrata</taxon>
        <taxon>Euteleostomi</taxon>
        <taxon>Lepidosauria</taxon>
        <taxon>Squamata</taxon>
        <taxon>Bifurcata</taxon>
        <taxon>Unidentata</taxon>
        <taxon>Episquamata</taxon>
        <taxon>Toxicofera</taxon>
        <taxon>Iguania</taxon>
        <taxon>Dactyloidae</taxon>
        <taxon>Anolis</taxon>
    </lineage>
</organism>
<dbReference type="eggNOG" id="KOG3975">
    <property type="taxonomic scope" value="Eukaryota"/>
</dbReference>
<dbReference type="PANTHER" id="PTHR13390:SF0">
    <property type="entry name" value="LIPID DROPLET-ASSOCIATED HYDROLASE"/>
    <property type="match status" value="1"/>
</dbReference>
<dbReference type="PANTHER" id="PTHR13390">
    <property type="entry name" value="LIPASE"/>
    <property type="match status" value="1"/>
</dbReference>
<dbReference type="CTD" id="60526"/>
<dbReference type="EC" id="3.1.1.13" evidence="9"/>
<dbReference type="OMA" id="WVPVSYY"/>